<accession>A0AAV8Q034</accession>
<feature type="region of interest" description="Disordered" evidence="1">
    <location>
        <begin position="139"/>
        <end position="173"/>
    </location>
</feature>
<dbReference type="EMBL" id="JAQQAF010000009">
    <property type="protein sequence ID" value="KAJ8459824.1"/>
    <property type="molecule type" value="Genomic_DNA"/>
</dbReference>
<dbReference type="Proteomes" id="UP001222027">
    <property type="component" value="Unassembled WGS sequence"/>
</dbReference>
<feature type="compositionally biased region" description="Basic and acidic residues" evidence="1">
    <location>
        <begin position="145"/>
        <end position="162"/>
    </location>
</feature>
<evidence type="ECO:0000313" key="3">
    <source>
        <dbReference type="Proteomes" id="UP001222027"/>
    </source>
</evidence>
<reference evidence="2 3" key="1">
    <citation type="submission" date="2022-12" db="EMBL/GenBank/DDBJ databases">
        <title>Chromosome-scale assembly of the Ensete ventricosum genome.</title>
        <authorList>
            <person name="Dussert Y."/>
            <person name="Stocks J."/>
            <person name="Wendawek A."/>
            <person name="Woldeyes F."/>
            <person name="Nichols R.A."/>
            <person name="Borrell J.S."/>
        </authorList>
    </citation>
    <scope>NUCLEOTIDE SEQUENCE [LARGE SCALE GENOMIC DNA]</scope>
    <source>
        <strain evidence="3">cv. Maze</strain>
        <tissue evidence="2">Seeds</tissue>
    </source>
</reference>
<comment type="caution">
    <text evidence="2">The sequence shown here is derived from an EMBL/GenBank/DDBJ whole genome shotgun (WGS) entry which is preliminary data.</text>
</comment>
<feature type="compositionally biased region" description="Polar residues" evidence="1">
    <location>
        <begin position="164"/>
        <end position="173"/>
    </location>
</feature>
<dbReference type="AlphaFoldDB" id="A0AAV8Q034"/>
<feature type="region of interest" description="Disordered" evidence="1">
    <location>
        <begin position="54"/>
        <end position="74"/>
    </location>
</feature>
<dbReference type="PANTHER" id="PTHR34287:SF15">
    <property type="entry name" value="OS06G0551500 PROTEIN"/>
    <property type="match status" value="1"/>
</dbReference>
<protein>
    <submittedName>
        <fullName evidence="2">Uncharacterized protein</fullName>
    </submittedName>
</protein>
<keyword evidence="3" id="KW-1185">Reference proteome</keyword>
<proteinExistence type="predicted"/>
<dbReference type="PANTHER" id="PTHR34287">
    <property type="entry name" value="OS06G0551500 PROTEIN-RELATED"/>
    <property type="match status" value="1"/>
</dbReference>
<sequence>MSDSQVMISPPEEEASPAANVQLVSRRVSDALLTKFPDTSEFDFEYEKSSLWSPPVPRSASARSSPLACAKGDRRRKRWNKVSLHGDPDLQQAVAYGYPTLLGCLRTHHVRRFRSFLPRSSLAIRVEVVADARQTLRRTGAAQVREAEGKEASRQGRTEKGKQFSVSTCEYNG</sequence>
<organism evidence="2 3">
    <name type="scientific">Ensete ventricosum</name>
    <name type="common">Abyssinian banana</name>
    <name type="synonym">Musa ensete</name>
    <dbReference type="NCBI Taxonomy" id="4639"/>
    <lineage>
        <taxon>Eukaryota</taxon>
        <taxon>Viridiplantae</taxon>
        <taxon>Streptophyta</taxon>
        <taxon>Embryophyta</taxon>
        <taxon>Tracheophyta</taxon>
        <taxon>Spermatophyta</taxon>
        <taxon>Magnoliopsida</taxon>
        <taxon>Liliopsida</taxon>
        <taxon>Zingiberales</taxon>
        <taxon>Musaceae</taxon>
        <taxon>Ensete</taxon>
    </lineage>
</organism>
<evidence type="ECO:0000256" key="1">
    <source>
        <dbReference type="SAM" id="MobiDB-lite"/>
    </source>
</evidence>
<evidence type="ECO:0000313" key="2">
    <source>
        <dbReference type="EMBL" id="KAJ8459824.1"/>
    </source>
</evidence>
<name>A0AAV8Q034_ENSVE</name>
<feature type="region of interest" description="Disordered" evidence="1">
    <location>
        <begin position="1"/>
        <end position="20"/>
    </location>
</feature>
<gene>
    <name evidence="2" type="ORF">OPV22_032750</name>
</gene>